<proteinExistence type="predicted"/>
<dbReference type="EMBL" id="JADEVO010000057">
    <property type="protein sequence ID" value="MBN3968549.1"/>
    <property type="molecule type" value="Genomic_DNA"/>
</dbReference>
<sequence>MTVDKRWDGLTESGELAVGVYFAGSRHKSFTLRVPMAGDLVGAQQDNPQGPLQLITVDVFRRQLLALGDIPAASLTTELLLDELTETDLALLGRADEVLEKKLAPPSAVPTTGDVSNTPLSDTAIA</sequence>
<organism evidence="2 3">
    <name type="scientific">Pseudomonas gregormendelii</name>
    <dbReference type="NCBI Taxonomy" id="1628277"/>
    <lineage>
        <taxon>Bacteria</taxon>
        <taxon>Pseudomonadati</taxon>
        <taxon>Pseudomonadota</taxon>
        <taxon>Gammaproteobacteria</taxon>
        <taxon>Pseudomonadales</taxon>
        <taxon>Pseudomonadaceae</taxon>
        <taxon>Pseudomonas</taxon>
    </lineage>
</organism>
<name>A0ABS3AP54_9PSED</name>
<reference evidence="2 3" key="1">
    <citation type="journal article" date="2021" name="Int. J. Syst. Evol. Microbiol.">
        <title>Pseudomonas piscium sp. nov., Pseudomonas pisciculturae sp. nov., Pseudomonas mucoides sp. nov. and Pseudomonas neuropathica sp. nov. isolated from rainbow trout.</title>
        <authorList>
            <person name="Duman M."/>
            <person name="Mulet M."/>
            <person name="Altun S."/>
            <person name="Saticioglu I.B."/>
            <person name="Gomila M."/>
            <person name="Lalucat J."/>
            <person name="Garcia-Valdes E."/>
        </authorList>
    </citation>
    <scope>NUCLEOTIDE SEQUENCE [LARGE SCALE GENOMIC DNA]</scope>
    <source>
        <strain evidence="2 3">LMG 28632</strain>
    </source>
</reference>
<gene>
    <name evidence="2" type="ORF">IMW75_25175</name>
</gene>
<evidence type="ECO:0000313" key="3">
    <source>
        <dbReference type="Proteomes" id="UP000772591"/>
    </source>
</evidence>
<evidence type="ECO:0000313" key="2">
    <source>
        <dbReference type="EMBL" id="MBN3968549.1"/>
    </source>
</evidence>
<evidence type="ECO:0000256" key="1">
    <source>
        <dbReference type="SAM" id="MobiDB-lite"/>
    </source>
</evidence>
<keyword evidence="3" id="KW-1185">Reference proteome</keyword>
<feature type="compositionally biased region" description="Polar residues" evidence="1">
    <location>
        <begin position="109"/>
        <end position="126"/>
    </location>
</feature>
<evidence type="ECO:0008006" key="4">
    <source>
        <dbReference type="Google" id="ProtNLM"/>
    </source>
</evidence>
<accession>A0ABS3AP54</accession>
<dbReference type="RefSeq" id="WP_205894109.1">
    <property type="nucleotide sequence ID" value="NZ_JADEVO010000057.1"/>
</dbReference>
<protein>
    <recommendedName>
        <fullName evidence="4">Mu-like prophage FluMu protein gp41</fullName>
    </recommendedName>
</protein>
<feature type="region of interest" description="Disordered" evidence="1">
    <location>
        <begin position="103"/>
        <end position="126"/>
    </location>
</feature>
<dbReference type="Proteomes" id="UP000772591">
    <property type="component" value="Unassembled WGS sequence"/>
</dbReference>
<comment type="caution">
    <text evidence="2">The sequence shown here is derived from an EMBL/GenBank/DDBJ whole genome shotgun (WGS) entry which is preliminary data.</text>
</comment>